<comment type="caution">
    <text evidence="3">The sequence shown here is derived from an EMBL/GenBank/DDBJ whole genome shotgun (WGS) entry which is preliminary data.</text>
</comment>
<gene>
    <name evidence="3" type="ORF">ACFPFM_30145</name>
</gene>
<dbReference type="Proteomes" id="UP001595833">
    <property type="component" value="Unassembled WGS sequence"/>
</dbReference>
<feature type="compositionally biased region" description="Low complexity" evidence="1">
    <location>
        <begin position="73"/>
        <end position="83"/>
    </location>
</feature>
<protein>
    <submittedName>
        <fullName evidence="3">Uncharacterized protein</fullName>
    </submittedName>
</protein>
<evidence type="ECO:0000256" key="1">
    <source>
        <dbReference type="SAM" id="MobiDB-lite"/>
    </source>
</evidence>
<dbReference type="RefSeq" id="WP_344036289.1">
    <property type="nucleotide sequence ID" value="NZ_BAAAKE010000004.1"/>
</dbReference>
<feature type="signal peptide" evidence="2">
    <location>
        <begin position="1"/>
        <end position="26"/>
    </location>
</feature>
<keyword evidence="2" id="KW-0732">Signal</keyword>
<organism evidence="3 4">
    <name type="scientific">Saccharothrix xinjiangensis</name>
    <dbReference type="NCBI Taxonomy" id="204798"/>
    <lineage>
        <taxon>Bacteria</taxon>
        <taxon>Bacillati</taxon>
        <taxon>Actinomycetota</taxon>
        <taxon>Actinomycetes</taxon>
        <taxon>Pseudonocardiales</taxon>
        <taxon>Pseudonocardiaceae</taxon>
        <taxon>Saccharothrix</taxon>
    </lineage>
</organism>
<accession>A0ABV9Y6H5</accession>
<name>A0ABV9Y6H5_9PSEU</name>
<evidence type="ECO:0000313" key="4">
    <source>
        <dbReference type="Proteomes" id="UP001595833"/>
    </source>
</evidence>
<feature type="chain" id="PRO_5045731559" evidence="2">
    <location>
        <begin position="27"/>
        <end position="113"/>
    </location>
</feature>
<evidence type="ECO:0000313" key="3">
    <source>
        <dbReference type="EMBL" id="MFC5057996.1"/>
    </source>
</evidence>
<feature type="region of interest" description="Disordered" evidence="1">
    <location>
        <begin position="73"/>
        <end position="92"/>
    </location>
</feature>
<evidence type="ECO:0000256" key="2">
    <source>
        <dbReference type="SAM" id="SignalP"/>
    </source>
</evidence>
<reference evidence="4" key="1">
    <citation type="journal article" date="2019" name="Int. J. Syst. Evol. Microbiol.">
        <title>The Global Catalogue of Microorganisms (GCM) 10K type strain sequencing project: providing services to taxonomists for standard genome sequencing and annotation.</title>
        <authorList>
            <consortium name="The Broad Institute Genomics Platform"/>
            <consortium name="The Broad Institute Genome Sequencing Center for Infectious Disease"/>
            <person name="Wu L."/>
            <person name="Ma J."/>
        </authorList>
    </citation>
    <scope>NUCLEOTIDE SEQUENCE [LARGE SCALE GENOMIC DNA]</scope>
    <source>
        <strain evidence="4">KCTC 12848</strain>
    </source>
</reference>
<sequence>MRTLGRLVVVAGATAAVLFAAPAAFAAPGNLGDLGSQTGTQAGSPADVAKAIPELPVVSGLLSMLGTGMSGPLGSLGSTSGTTAGDGQGGALGGGLTGGLGGGLGGLTGALGG</sequence>
<proteinExistence type="predicted"/>
<keyword evidence="4" id="KW-1185">Reference proteome</keyword>
<dbReference type="EMBL" id="JBHSJB010000028">
    <property type="protein sequence ID" value="MFC5057996.1"/>
    <property type="molecule type" value="Genomic_DNA"/>
</dbReference>